<dbReference type="PANTHER" id="PTHR42705:SF2">
    <property type="entry name" value="BIFUNCTIONAL NON-HOMOLOGOUS END JOINING PROTEIN LIGD"/>
    <property type="match status" value="1"/>
</dbReference>
<evidence type="ECO:0000256" key="18">
    <source>
        <dbReference type="ARBA" id="ARBA00023268"/>
    </source>
</evidence>
<evidence type="ECO:0000313" key="24">
    <source>
        <dbReference type="Proteomes" id="UP000647183"/>
    </source>
</evidence>
<evidence type="ECO:0000256" key="21">
    <source>
        <dbReference type="SAM" id="MobiDB-lite"/>
    </source>
</evidence>
<evidence type="ECO:0000256" key="16">
    <source>
        <dbReference type="ARBA" id="ARBA00023204"/>
    </source>
</evidence>
<evidence type="ECO:0000256" key="14">
    <source>
        <dbReference type="ARBA" id="ARBA00023125"/>
    </source>
</evidence>
<keyword evidence="9" id="KW-0227">DNA damage</keyword>
<evidence type="ECO:0000313" key="23">
    <source>
        <dbReference type="EMBL" id="MBD7988306.1"/>
    </source>
</evidence>
<keyword evidence="24" id="KW-1185">Reference proteome</keyword>
<evidence type="ECO:0000256" key="19">
    <source>
        <dbReference type="ARBA" id="ARBA00029943"/>
    </source>
</evidence>
<dbReference type="SUPFAM" id="SSF56091">
    <property type="entry name" value="DNA ligase/mRNA capping enzyme, catalytic domain"/>
    <property type="match status" value="1"/>
</dbReference>
<evidence type="ECO:0000256" key="5">
    <source>
        <dbReference type="ARBA" id="ARBA00022695"/>
    </source>
</evidence>
<keyword evidence="17" id="KW-0464">Manganese</keyword>
<keyword evidence="12" id="KW-0067">ATP-binding</keyword>
<feature type="region of interest" description="Disordered" evidence="21">
    <location>
        <begin position="525"/>
        <end position="598"/>
    </location>
</feature>
<dbReference type="Gene3D" id="3.90.920.10">
    <property type="entry name" value="DNA primase, PRIM domain"/>
    <property type="match status" value="1"/>
</dbReference>
<feature type="domain" description="ATP-dependent DNA ligase family profile" evidence="22">
    <location>
        <begin position="316"/>
        <end position="408"/>
    </location>
</feature>
<dbReference type="InterPro" id="IPR033651">
    <property type="entry name" value="PaeLigD_Pol-like"/>
</dbReference>
<keyword evidence="3 23" id="KW-0436">Ligase</keyword>
<dbReference type="Gene3D" id="3.30.1490.70">
    <property type="match status" value="1"/>
</dbReference>
<dbReference type="NCBIfam" id="TIGR02779">
    <property type="entry name" value="NHEJ_ligase_lig"/>
    <property type="match status" value="1"/>
</dbReference>
<evidence type="ECO:0000256" key="13">
    <source>
        <dbReference type="ARBA" id="ARBA00022932"/>
    </source>
</evidence>
<evidence type="ECO:0000256" key="11">
    <source>
        <dbReference type="ARBA" id="ARBA00022839"/>
    </source>
</evidence>
<dbReference type="InterPro" id="IPR014143">
    <property type="entry name" value="NHEJ_ligase_prk"/>
</dbReference>
<accession>A0ABR8UJV2</accession>
<dbReference type="EC" id="6.5.1.1" evidence="2"/>
<dbReference type="Pfam" id="PF13298">
    <property type="entry name" value="LigD_N"/>
    <property type="match status" value="1"/>
</dbReference>
<keyword evidence="6" id="KW-0540">Nuclease</keyword>
<evidence type="ECO:0000256" key="20">
    <source>
        <dbReference type="ARBA" id="ARBA00034003"/>
    </source>
</evidence>
<evidence type="ECO:0000256" key="8">
    <source>
        <dbReference type="ARBA" id="ARBA00022741"/>
    </source>
</evidence>
<evidence type="ECO:0000256" key="6">
    <source>
        <dbReference type="ARBA" id="ARBA00022722"/>
    </source>
</evidence>
<dbReference type="NCBIfam" id="TIGR02777">
    <property type="entry name" value="LigD_PE_dom"/>
    <property type="match status" value="1"/>
</dbReference>
<keyword evidence="11" id="KW-0269">Exonuclease</keyword>
<keyword evidence="7" id="KW-0479">Metal-binding</keyword>
<organism evidence="23 24">
    <name type="scientific">Luteimonas colneyensis</name>
    <dbReference type="NCBI Taxonomy" id="2762230"/>
    <lineage>
        <taxon>Bacteria</taxon>
        <taxon>Pseudomonadati</taxon>
        <taxon>Pseudomonadota</taxon>
        <taxon>Gammaproteobacteria</taxon>
        <taxon>Lysobacterales</taxon>
        <taxon>Lysobacteraceae</taxon>
        <taxon>Luteimonas</taxon>
    </lineage>
</organism>
<comment type="catalytic activity">
    <reaction evidence="20">
        <text>ATP + (deoxyribonucleotide)n-3'-hydroxyl + 5'-phospho-(deoxyribonucleotide)m = (deoxyribonucleotide)n+m + AMP + diphosphate.</text>
        <dbReference type="EC" id="6.5.1.1"/>
    </reaction>
</comment>
<reference evidence="23 24" key="1">
    <citation type="submission" date="2020-08" db="EMBL/GenBank/DDBJ databases">
        <title>A Genomic Blueprint of the Chicken Gut Microbiome.</title>
        <authorList>
            <person name="Gilroy R."/>
            <person name="Ravi A."/>
            <person name="Getino M."/>
            <person name="Pursley I."/>
            <person name="Horton D.L."/>
            <person name="Alikhan N.-F."/>
            <person name="Baker D."/>
            <person name="Gharbi K."/>
            <person name="Hall N."/>
            <person name="Watson M."/>
            <person name="Adriaenssens E.M."/>
            <person name="Foster-Nyarko E."/>
            <person name="Jarju S."/>
            <person name="Secka A."/>
            <person name="Antonio M."/>
            <person name="Oren A."/>
            <person name="Chaudhuri R."/>
            <person name="La Ragione R.M."/>
            <person name="Hildebrand F."/>
            <person name="Pallen M.J."/>
        </authorList>
    </citation>
    <scope>NUCLEOTIDE SEQUENCE [LARGE SCALE GENOMIC DNA]</scope>
    <source>
        <strain evidence="23 24">Sa2BVA3</strain>
    </source>
</reference>
<evidence type="ECO:0000256" key="2">
    <source>
        <dbReference type="ARBA" id="ARBA00012727"/>
    </source>
</evidence>
<dbReference type="InterPro" id="IPR012340">
    <property type="entry name" value="NA-bd_OB-fold"/>
</dbReference>
<dbReference type="Pfam" id="PF01068">
    <property type="entry name" value="DNA_ligase_A_M"/>
    <property type="match status" value="1"/>
</dbReference>
<dbReference type="PANTHER" id="PTHR42705">
    <property type="entry name" value="BIFUNCTIONAL NON-HOMOLOGOUS END JOINING PROTEIN LIGD"/>
    <property type="match status" value="1"/>
</dbReference>
<feature type="compositionally biased region" description="Basic and acidic residues" evidence="21">
    <location>
        <begin position="525"/>
        <end position="539"/>
    </location>
</feature>
<dbReference type="NCBIfam" id="TIGR02778">
    <property type="entry name" value="ligD_pol"/>
    <property type="match status" value="1"/>
</dbReference>
<keyword evidence="4" id="KW-0808">Transferase</keyword>
<evidence type="ECO:0000256" key="17">
    <source>
        <dbReference type="ARBA" id="ARBA00023211"/>
    </source>
</evidence>
<evidence type="ECO:0000256" key="7">
    <source>
        <dbReference type="ARBA" id="ARBA00022723"/>
    </source>
</evidence>
<evidence type="ECO:0000256" key="10">
    <source>
        <dbReference type="ARBA" id="ARBA00022801"/>
    </source>
</evidence>
<dbReference type="Pfam" id="PF04679">
    <property type="entry name" value="DNA_ligase_A_C"/>
    <property type="match status" value="1"/>
</dbReference>
<dbReference type="Pfam" id="PF21686">
    <property type="entry name" value="LigD_Prim-Pol"/>
    <property type="match status" value="1"/>
</dbReference>
<dbReference type="EMBL" id="JACSQJ010000005">
    <property type="protein sequence ID" value="MBD7988306.1"/>
    <property type="molecule type" value="Genomic_DNA"/>
</dbReference>
<keyword evidence="13" id="KW-0239">DNA-directed DNA polymerase</keyword>
<protein>
    <recommendedName>
        <fullName evidence="2">DNA ligase (ATP)</fullName>
        <ecNumber evidence="2">6.5.1.1</ecNumber>
    </recommendedName>
    <alternativeName>
        <fullName evidence="19">NHEJ DNA polymerase</fullName>
    </alternativeName>
</protein>
<feature type="region of interest" description="Disordered" evidence="21">
    <location>
        <begin position="1"/>
        <end position="26"/>
    </location>
</feature>
<dbReference type="InterPro" id="IPR014144">
    <property type="entry name" value="LigD_PE_domain"/>
</dbReference>
<dbReference type="InterPro" id="IPR014145">
    <property type="entry name" value="LigD_pol_dom"/>
</dbReference>
<dbReference type="Gene3D" id="3.30.470.30">
    <property type="entry name" value="DNA ligase/mRNA capping enzyme"/>
    <property type="match status" value="1"/>
</dbReference>
<name>A0ABR8UJV2_9GAMM</name>
<keyword evidence="8" id="KW-0547">Nucleotide-binding</keyword>
<dbReference type="NCBIfam" id="TIGR02776">
    <property type="entry name" value="NHEJ_ligase_prk"/>
    <property type="match status" value="1"/>
</dbReference>
<dbReference type="CDD" id="cd07906">
    <property type="entry name" value="Adenylation_DNA_ligase_LigD_LigC"/>
    <property type="match status" value="1"/>
</dbReference>
<evidence type="ECO:0000256" key="12">
    <source>
        <dbReference type="ARBA" id="ARBA00022840"/>
    </source>
</evidence>
<dbReference type="Gene3D" id="2.40.50.140">
    <property type="entry name" value="Nucleic acid-binding proteins"/>
    <property type="match status" value="1"/>
</dbReference>
<comment type="caution">
    <text evidence="23">The sequence shown here is derived from an EMBL/GenBank/DDBJ whole genome shotgun (WGS) entry which is preliminary data.</text>
</comment>
<dbReference type="SUPFAM" id="SSF50249">
    <property type="entry name" value="Nucleic acid-binding proteins"/>
    <property type="match status" value="1"/>
</dbReference>
<dbReference type="RefSeq" id="WP_191729510.1">
    <property type="nucleotide sequence ID" value="NZ_JACSQJ010000005.1"/>
</dbReference>
<dbReference type="PROSITE" id="PS50160">
    <property type="entry name" value="DNA_LIGASE_A3"/>
    <property type="match status" value="1"/>
</dbReference>
<evidence type="ECO:0000256" key="9">
    <source>
        <dbReference type="ARBA" id="ARBA00022763"/>
    </source>
</evidence>
<keyword evidence="18" id="KW-0511">Multifunctional enzyme</keyword>
<dbReference type="GO" id="GO:0016874">
    <property type="term" value="F:ligase activity"/>
    <property type="evidence" value="ECO:0007669"/>
    <property type="project" value="UniProtKB-KW"/>
</dbReference>
<evidence type="ECO:0000256" key="3">
    <source>
        <dbReference type="ARBA" id="ARBA00022598"/>
    </source>
</evidence>
<keyword evidence="16" id="KW-0234">DNA repair</keyword>
<dbReference type="InterPro" id="IPR012310">
    <property type="entry name" value="DNA_ligase_ATP-dep_cent"/>
</dbReference>
<dbReference type="InterPro" id="IPR052171">
    <property type="entry name" value="NHEJ_LigD"/>
</dbReference>
<comment type="cofactor">
    <cofactor evidence="1">
        <name>Mn(2+)</name>
        <dbReference type="ChEBI" id="CHEBI:29035"/>
    </cofactor>
</comment>
<keyword evidence="5" id="KW-0548">Nucleotidyltransferase</keyword>
<evidence type="ECO:0000256" key="15">
    <source>
        <dbReference type="ARBA" id="ARBA00023172"/>
    </source>
</evidence>
<evidence type="ECO:0000259" key="22">
    <source>
        <dbReference type="PROSITE" id="PS50160"/>
    </source>
</evidence>
<evidence type="ECO:0000256" key="4">
    <source>
        <dbReference type="ARBA" id="ARBA00022679"/>
    </source>
</evidence>
<evidence type="ECO:0000256" key="1">
    <source>
        <dbReference type="ARBA" id="ARBA00001936"/>
    </source>
</evidence>
<dbReference type="CDD" id="cd07971">
    <property type="entry name" value="OBF_DNA_ligase_LigD"/>
    <property type="match status" value="1"/>
</dbReference>
<gene>
    <name evidence="23" type="primary">ligD</name>
    <name evidence="23" type="ORF">H9645_09730</name>
</gene>
<keyword evidence="14" id="KW-0238">DNA-binding</keyword>
<keyword evidence="10" id="KW-0378">Hydrolase</keyword>
<dbReference type="CDD" id="cd04862">
    <property type="entry name" value="PaeLigD_Pol_like"/>
    <property type="match status" value="1"/>
</dbReference>
<keyword evidence="15" id="KW-0233">DNA recombination</keyword>
<sequence length="881" mass="96761">MSLVEYRRKRSFDKTREPEPGKPLPRGQRAIFVVQLHHASRRHYDFRLQVGDALKSWAVPKGPSYDPDVKRMAVEVEDHPVDYAGFEGEIPKGEYGGGHVARFDHGVWSTEGDPEAQLAKGHLRFELFGDKLKGGWHLVRSGKPAKQPQWLLFKDKDAWAGTLEADDLLADVTAPPAADLKRAGAGKAVKKKLAAVPVRKGRRKDWAKQALKLAGARKGKAPDGPFEPQLAKLHERAPEGDQWLHEIKWDGYRILATIAKGEVRLWSRNALEWTAKLPEIRAAIEALRLDAGALDGELIAGGGTKDDFNLLQATLSGERQGSLAYALFDLLHIDGVDVSGAPLVARKALLQSLLAGATGHLAYSSHTVGDGEAAFELAGENDFEGIISKRADRPYHPGRSDDWRKTKQLASDEFAVVGYTAPKGSRTGFGSLLLAKPDAEHGWRYVGRVGSGFNDRLMAEVTARLPKRGARQPTAHVGTTDTDLRTATWFAPRFVVEVFFRGIGRQQLLRQPSLKGLRRDKDVADLADSDHGTTEERPMAAKKAAKKAKKTSAAAATKKATKKATKTASAKNASKVAAKKVTPRGAKARPDRQPPALSSPTKILYADIRATKQDVWNYYTAVMDHLLPEVQGRPVSIIRCPSGTDKPCFFQKHLTAGLGLVSTQRLKEESGINADYLVIEDAAGLLELVQFNALEFHPWGAHADTPDTADRVIFDLDPGPGVPFSEVKRAATHIRRLLDQAELESFLRVSGGKGLHVVVPLNPGCDWDLTKRFAQGFAQALAQSEPDRFVATATKAKRNKRIFVDYLRNGRGATAVASYSLRARPRAPVAMPIAWSALSKLERPDPYTIKDVPAMLKRRRKDPWADIDKLKQNLAAWSNGD</sequence>
<feature type="compositionally biased region" description="Low complexity" evidence="21">
    <location>
        <begin position="566"/>
        <end position="576"/>
    </location>
</feature>
<dbReference type="InterPro" id="IPR014146">
    <property type="entry name" value="LigD_ligase_dom"/>
</dbReference>
<dbReference type="Proteomes" id="UP000647183">
    <property type="component" value="Unassembled WGS sequence"/>
</dbReference>
<dbReference type="InterPro" id="IPR012309">
    <property type="entry name" value="DNA_ligase_ATP-dep_C"/>
</dbReference>
<proteinExistence type="predicted"/>